<organism evidence="1">
    <name type="scientific">viral metagenome</name>
    <dbReference type="NCBI Taxonomy" id="1070528"/>
    <lineage>
        <taxon>unclassified sequences</taxon>
        <taxon>metagenomes</taxon>
        <taxon>organismal metagenomes</taxon>
    </lineage>
</organism>
<name>A0A6C0BMW9_9ZZZZ</name>
<sequence length="165" mass="18613">MSSTTYIHIIFSNDRLSSHTMYPCHSSIITSTQRVWIAHIPLEMNPESTHQLAQFIDIHCIPDGLIGTHIGSRSGYDLSCVVRSNTPAHIVDHIRNTYCLSGDSLGRRLILNLTSLGVDVFHVFRHSSNDVLRDIGNNPHASSLQHPFRVPRWRVQAGVVVERIR</sequence>
<protein>
    <submittedName>
        <fullName evidence="1">Uncharacterized protein</fullName>
    </submittedName>
</protein>
<evidence type="ECO:0000313" key="1">
    <source>
        <dbReference type="EMBL" id="QHS93091.1"/>
    </source>
</evidence>
<proteinExistence type="predicted"/>
<dbReference type="AlphaFoldDB" id="A0A6C0BMW9"/>
<dbReference type="EMBL" id="MN739196">
    <property type="protein sequence ID" value="QHS93091.1"/>
    <property type="molecule type" value="Genomic_DNA"/>
</dbReference>
<reference evidence="1" key="1">
    <citation type="journal article" date="2020" name="Nature">
        <title>Giant virus diversity and host interactions through global metagenomics.</title>
        <authorList>
            <person name="Schulz F."/>
            <person name="Roux S."/>
            <person name="Paez-Espino D."/>
            <person name="Jungbluth S."/>
            <person name="Walsh D.A."/>
            <person name="Denef V.J."/>
            <person name="McMahon K.D."/>
            <person name="Konstantinidis K.T."/>
            <person name="Eloe-Fadrosh E.A."/>
            <person name="Kyrpides N.C."/>
            <person name="Woyke T."/>
        </authorList>
    </citation>
    <scope>NUCLEOTIDE SEQUENCE</scope>
    <source>
        <strain evidence="1">GVMAG-M-3300017651-5</strain>
    </source>
</reference>
<accession>A0A6C0BMW9</accession>